<feature type="compositionally biased region" description="Basic and acidic residues" evidence="6">
    <location>
        <begin position="358"/>
        <end position="381"/>
    </location>
</feature>
<comment type="subcellular location">
    <subcellularLocation>
        <location evidence="1">Cell membrane</location>
        <topology evidence="1">Single-pass membrane protein</topology>
    </subcellularLocation>
</comment>
<feature type="compositionally biased region" description="Basic and acidic residues" evidence="6">
    <location>
        <begin position="302"/>
        <end position="338"/>
    </location>
</feature>
<dbReference type="InterPro" id="IPR024449">
    <property type="entry name" value="Anti-sigma_RsgI_N"/>
</dbReference>
<keyword evidence="3 7" id="KW-0812">Transmembrane</keyword>
<feature type="region of interest" description="Disordered" evidence="6">
    <location>
        <begin position="279"/>
        <end position="420"/>
    </location>
</feature>
<reference evidence="9 10" key="1">
    <citation type="submission" date="2014-02" db="EMBL/GenBank/DDBJ databases">
        <title>Genome sequence of Paenibacillus darwinianus reveals adaptive mechanisms for survival in Antarctic soils.</title>
        <authorList>
            <person name="Dsouza M."/>
            <person name="Taylor M.W."/>
            <person name="Turner S.J."/>
            <person name="Aislabie J."/>
        </authorList>
    </citation>
    <scope>NUCLEOTIDE SEQUENCE [LARGE SCALE GENOMIC DNA]</scope>
    <source>
        <strain evidence="9 10">CE1</strain>
    </source>
</reference>
<protein>
    <recommendedName>
        <fullName evidence="8">RsgI N-terminal anti-sigma domain-containing protein</fullName>
    </recommendedName>
</protein>
<dbReference type="PROSITE" id="PS51849">
    <property type="entry name" value="RSGI_N"/>
    <property type="match status" value="1"/>
</dbReference>
<dbReference type="Pfam" id="PF12791">
    <property type="entry name" value="RsgI_N"/>
    <property type="match status" value="1"/>
</dbReference>
<keyword evidence="2" id="KW-1003">Cell membrane</keyword>
<keyword evidence="4 7" id="KW-1133">Transmembrane helix</keyword>
<keyword evidence="5 7" id="KW-0472">Membrane</keyword>
<sequence length="420" mass="44913">MNRGVVLEVHKKFCVVLTPDGSYRKVPGFHNRRIGEEIEFGGAASVTIRRPIWLPAAAAAAVILLLALALPRVWPFGGPEVAAYVAMDINPSIEFGIAANRDVLELRALNADGAAVIKGVAFKGKPIEDVASQIIKNVNAARYLELNDGDIFITSILVDGRAAVGFEDEVASAVDQAVTQTVEEAGTGTPVQITHLKAPVELRDTSMAQGVSPGKMAVYLLANKEGAPIKLEALKQTSIHNAVKSLGGVKALMGAAAADEEGIKAELKKLLKTGEAAAKANVKDPKDAEQANDQPKTGTKTDGIKEQQRDGGDKDRAEAQKDKKADKKGKREDAGNEDRPDDDDDNNNDGGDDYDDGDSGRRAGADRESDRKGGKSGGVEEIKDDDDTGDKEDRKAQSSRAERQPNKQTDDKRKNKKEDD</sequence>
<proteinExistence type="predicted"/>
<gene>
    <name evidence="9" type="ORF">BG53_11385</name>
</gene>
<evidence type="ECO:0000256" key="4">
    <source>
        <dbReference type="ARBA" id="ARBA00022989"/>
    </source>
</evidence>
<evidence type="ECO:0000256" key="2">
    <source>
        <dbReference type="ARBA" id="ARBA00022475"/>
    </source>
</evidence>
<evidence type="ECO:0000313" key="9">
    <source>
        <dbReference type="EMBL" id="EXX91452.1"/>
    </source>
</evidence>
<feature type="compositionally biased region" description="Acidic residues" evidence="6">
    <location>
        <begin position="339"/>
        <end position="357"/>
    </location>
</feature>
<comment type="caution">
    <text evidence="9">The sequence shown here is derived from an EMBL/GenBank/DDBJ whole genome shotgun (WGS) entry which is preliminary data.</text>
</comment>
<evidence type="ECO:0000256" key="3">
    <source>
        <dbReference type="ARBA" id="ARBA00022692"/>
    </source>
</evidence>
<dbReference type="InterPro" id="IPR055431">
    <property type="entry name" value="RsgI_M"/>
</dbReference>
<evidence type="ECO:0000256" key="6">
    <source>
        <dbReference type="SAM" id="MobiDB-lite"/>
    </source>
</evidence>
<dbReference type="GO" id="GO:0005886">
    <property type="term" value="C:plasma membrane"/>
    <property type="evidence" value="ECO:0007669"/>
    <property type="project" value="UniProtKB-SubCell"/>
</dbReference>
<feature type="domain" description="RsgI N-terminal anti-sigma" evidence="8">
    <location>
        <begin position="2"/>
        <end position="49"/>
    </location>
</feature>
<feature type="compositionally biased region" description="Polar residues" evidence="6">
    <location>
        <begin position="291"/>
        <end position="300"/>
    </location>
</feature>
<keyword evidence="10" id="KW-1185">Reference proteome</keyword>
<evidence type="ECO:0000313" key="10">
    <source>
        <dbReference type="Proteomes" id="UP000053750"/>
    </source>
</evidence>
<accession>A0A9W5W8M1</accession>
<evidence type="ECO:0000259" key="8">
    <source>
        <dbReference type="PROSITE" id="PS51849"/>
    </source>
</evidence>
<dbReference type="OrthoDB" id="9800626at2"/>
<name>A0A9W5W8M1_9BACL</name>
<dbReference type="RefSeq" id="WP_036583577.1">
    <property type="nucleotide sequence ID" value="NZ_KK082148.1"/>
</dbReference>
<dbReference type="EMBL" id="JFHU01000031">
    <property type="protein sequence ID" value="EXX91452.1"/>
    <property type="molecule type" value="Genomic_DNA"/>
</dbReference>
<organism evidence="9 10">
    <name type="scientific">Paenibacillus darwinianus</name>
    <dbReference type="NCBI Taxonomy" id="1380763"/>
    <lineage>
        <taxon>Bacteria</taxon>
        <taxon>Bacillati</taxon>
        <taxon>Bacillota</taxon>
        <taxon>Bacilli</taxon>
        <taxon>Bacillales</taxon>
        <taxon>Paenibacillaceae</taxon>
        <taxon>Paenibacillus</taxon>
    </lineage>
</organism>
<dbReference type="Proteomes" id="UP000053750">
    <property type="component" value="Unassembled WGS sequence"/>
</dbReference>
<evidence type="ECO:0000256" key="1">
    <source>
        <dbReference type="ARBA" id="ARBA00004162"/>
    </source>
</evidence>
<evidence type="ECO:0000256" key="7">
    <source>
        <dbReference type="SAM" id="Phobius"/>
    </source>
</evidence>
<feature type="transmembrane region" description="Helical" evidence="7">
    <location>
        <begin position="52"/>
        <end position="70"/>
    </location>
</feature>
<dbReference type="AlphaFoldDB" id="A0A9W5W8M1"/>
<evidence type="ECO:0000256" key="5">
    <source>
        <dbReference type="ARBA" id="ARBA00023136"/>
    </source>
</evidence>
<feature type="compositionally biased region" description="Basic and acidic residues" evidence="6">
    <location>
        <begin position="391"/>
        <end position="420"/>
    </location>
</feature>
<dbReference type="Pfam" id="PF23750">
    <property type="entry name" value="RsgI_M"/>
    <property type="match status" value="1"/>
</dbReference>